<dbReference type="PANTHER" id="PTHR38731">
    <property type="entry name" value="LIPL45-RELATED LIPOPROTEIN-RELATED"/>
    <property type="match status" value="1"/>
</dbReference>
<evidence type="ECO:0000313" key="3">
    <source>
        <dbReference type="Proteomes" id="UP001595386"/>
    </source>
</evidence>
<sequence length="433" mass="47280">MLFATGNTTVVRQGETQSLLEGFAVMEGDRMETGRDSHVHLRLVDGALLSLRSESALTVERYRYTPANPDASEALLTLHRGVARSISGEIGARHPEGFRLDTPVAAIGIRGTDFSALSEQDLARVGVLEGSVLMSPFSAGCRAGESRRCNGDALPLSGDAVGAMLEVVTGDTRARLVFDELHPDSVRPPHPSEGELKSHQPAGFLSFNREYRPLRGEGAESYEESVQQAKLFLGSSQLMMDAYQAGEQYPDLQPQDAGLMDERRITWGRWEHLESDDPTAQQRERISQLAYQGYRYAGLNDAFGLLQRLDGDGQRLNDSLQGRASFRLNAYEAYIKRGVQLETALISHPSLLVDFEAQRFASRLDVHADSLPGPVTVVGAGSLRDGYLREDTGSPSWMEGVLSPDGREAGLLFQHQVANGVDAVGATHWIGKD</sequence>
<dbReference type="Proteomes" id="UP001595386">
    <property type="component" value="Unassembled WGS sequence"/>
</dbReference>
<dbReference type="EMBL" id="JBHRSQ010000014">
    <property type="protein sequence ID" value="MFC2992550.1"/>
    <property type="molecule type" value="Genomic_DNA"/>
</dbReference>
<dbReference type="Pfam" id="PF04773">
    <property type="entry name" value="FecR"/>
    <property type="match status" value="1"/>
</dbReference>
<feature type="domain" description="FecR protein" evidence="1">
    <location>
        <begin position="29"/>
        <end position="132"/>
    </location>
</feature>
<evidence type="ECO:0000313" key="2">
    <source>
        <dbReference type="EMBL" id="MFC2992550.1"/>
    </source>
</evidence>
<keyword evidence="3" id="KW-1185">Reference proteome</keyword>
<reference evidence="3" key="1">
    <citation type="journal article" date="2019" name="Int. J. Syst. Evol. Microbiol.">
        <title>The Global Catalogue of Microorganisms (GCM) 10K type strain sequencing project: providing services to taxonomists for standard genome sequencing and annotation.</title>
        <authorList>
            <consortium name="The Broad Institute Genomics Platform"/>
            <consortium name="The Broad Institute Genome Sequencing Center for Infectious Disease"/>
            <person name="Wu L."/>
            <person name="Ma J."/>
        </authorList>
    </citation>
    <scope>NUCLEOTIDE SEQUENCE [LARGE SCALE GENOMIC DNA]</scope>
    <source>
        <strain evidence="3">KCTC 52660</strain>
    </source>
</reference>
<comment type="caution">
    <text evidence="2">The sequence shown here is derived from an EMBL/GenBank/DDBJ whole genome shotgun (WGS) entry which is preliminary data.</text>
</comment>
<dbReference type="InterPro" id="IPR006860">
    <property type="entry name" value="FecR"/>
</dbReference>
<dbReference type="Gene3D" id="2.60.120.1440">
    <property type="match status" value="1"/>
</dbReference>
<name>A0ABV7B5P8_9GAMM</name>
<organism evidence="2 3">
    <name type="scientific">Halomonas tibetensis</name>
    <dbReference type="NCBI Taxonomy" id="2259590"/>
    <lineage>
        <taxon>Bacteria</taxon>
        <taxon>Pseudomonadati</taxon>
        <taxon>Pseudomonadota</taxon>
        <taxon>Gammaproteobacteria</taxon>
        <taxon>Oceanospirillales</taxon>
        <taxon>Halomonadaceae</taxon>
        <taxon>Halomonas</taxon>
    </lineage>
</organism>
<accession>A0ABV7B5P8</accession>
<proteinExistence type="predicted"/>
<gene>
    <name evidence="2" type="ORF">ACFODV_10950</name>
</gene>
<protein>
    <submittedName>
        <fullName evidence="2">FecR domain-containing protein</fullName>
    </submittedName>
</protein>
<evidence type="ECO:0000259" key="1">
    <source>
        <dbReference type="Pfam" id="PF04773"/>
    </source>
</evidence>